<dbReference type="EMBL" id="LAZR01010944">
    <property type="protein sequence ID" value="KKM64225.1"/>
    <property type="molecule type" value="Genomic_DNA"/>
</dbReference>
<feature type="non-terminal residue" evidence="1">
    <location>
        <position position="287"/>
    </location>
</feature>
<organism evidence="1">
    <name type="scientific">marine sediment metagenome</name>
    <dbReference type="NCBI Taxonomy" id="412755"/>
    <lineage>
        <taxon>unclassified sequences</taxon>
        <taxon>metagenomes</taxon>
        <taxon>ecological metagenomes</taxon>
    </lineage>
</organism>
<reference evidence="1" key="1">
    <citation type="journal article" date="2015" name="Nature">
        <title>Complex archaea that bridge the gap between prokaryotes and eukaryotes.</title>
        <authorList>
            <person name="Spang A."/>
            <person name="Saw J.H."/>
            <person name="Jorgensen S.L."/>
            <person name="Zaremba-Niedzwiedzka K."/>
            <person name="Martijn J."/>
            <person name="Lind A.E."/>
            <person name="van Eijk R."/>
            <person name="Schleper C."/>
            <person name="Guy L."/>
            <person name="Ettema T.J."/>
        </authorList>
    </citation>
    <scope>NUCLEOTIDE SEQUENCE</scope>
</reference>
<evidence type="ECO:0008006" key="2">
    <source>
        <dbReference type="Google" id="ProtNLM"/>
    </source>
</evidence>
<dbReference type="SUPFAM" id="SSF56300">
    <property type="entry name" value="Metallo-dependent phosphatases"/>
    <property type="match status" value="1"/>
</dbReference>
<name>A0A0F9LIV2_9ZZZZ</name>
<gene>
    <name evidence="1" type="ORF">LCGC14_1503630</name>
</gene>
<evidence type="ECO:0000313" key="1">
    <source>
        <dbReference type="EMBL" id="KKM64225.1"/>
    </source>
</evidence>
<sequence length="287" mass="32775">MFAHRHIIDLEKKDDIWNLRPLGDIHIGAVGFDKEAFEKQIKFVQHTERYLTVAMGDVIDNVQAYAQGMVDKRWDPQHTVRKHMTTEEQIVAFTHYWKRVAHKSIGIFSGNHEWKTITQQRFVRDFCNPVDMHVEWVNEGDGTVPTLEPTIKKGASVPEVLYSNKYLGRMAYINLGFNYKGKRVRDFLILGMHGGYSGRLMGGAVNRLKQISGDFDCDVVLMGHSHDTGTRTATRIGYDLKHNDIVRKKLILGNTGTFLRSYMKGADNYEEISPGEAKRVGTITISF</sequence>
<protein>
    <recommendedName>
        <fullName evidence="2">Calcineurin-like phosphoesterase domain-containing protein</fullName>
    </recommendedName>
</protein>
<accession>A0A0F9LIV2</accession>
<proteinExistence type="predicted"/>
<dbReference type="AlphaFoldDB" id="A0A0F9LIV2"/>
<comment type="caution">
    <text evidence="1">The sequence shown here is derived from an EMBL/GenBank/DDBJ whole genome shotgun (WGS) entry which is preliminary data.</text>
</comment>
<dbReference type="InterPro" id="IPR029052">
    <property type="entry name" value="Metallo-depent_PP-like"/>
</dbReference>